<proteinExistence type="inferred from homology"/>
<evidence type="ECO:0000313" key="8">
    <source>
        <dbReference type="EMBL" id="MST78880.1"/>
    </source>
</evidence>
<gene>
    <name evidence="10" type="ORF">DWV76_14670</name>
    <name evidence="9" type="ORF">DWX90_06175</name>
    <name evidence="7" type="ORF">F7D42_05190</name>
    <name evidence="6" type="ORF">F7D62_06665</name>
    <name evidence="5" type="ORF">F7D97_01780</name>
    <name evidence="8" type="ORF">FYJ72_14830</name>
    <name evidence="3" type="ORF">NNC68_07805</name>
    <name evidence="4" type="ORF">ONT01_06375</name>
</gene>
<dbReference type="Proteomes" id="UP000390763">
    <property type="component" value="Unassembled WGS sequence"/>
</dbReference>
<dbReference type="RefSeq" id="WP_118066616.1">
    <property type="nucleotide sequence ID" value="NZ_CP134813.1"/>
</dbReference>
<accession>A0A413BH96</accession>
<name>A0A413BH96_9BACT</name>
<dbReference type="Pfam" id="PF05168">
    <property type="entry name" value="HEPN"/>
    <property type="match status" value="1"/>
</dbReference>
<dbReference type="Proteomes" id="UP000358159">
    <property type="component" value="Unassembled WGS sequence"/>
</dbReference>
<dbReference type="EMBL" id="QRVN01000009">
    <property type="protein sequence ID" value="RGS47591.1"/>
    <property type="molecule type" value="Genomic_DNA"/>
</dbReference>
<dbReference type="PANTHER" id="PTHR36565">
    <property type="entry name" value="UPF0332 PROTEIN TM_1000"/>
    <property type="match status" value="1"/>
</dbReference>
<reference evidence="3" key="4">
    <citation type="submission" date="2022-07" db="EMBL/GenBank/DDBJ databases">
        <title>Prevotella copri.</title>
        <authorList>
            <person name="Yang C."/>
        </authorList>
    </citation>
    <scope>NUCLEOTIDE SEQUENCE</scope>
    <source>
        <strain evidence="3">HF1805</strain>
    </source>
</reference>
<dbReference type="EMBL" id="JANDWU010000011">
    <property type="protein sequence ID" value="MCP9549377.1"/>
    <property type="molecule type" value="Genomic_DNA"/>
</dbReference>
<dbReference type="InterPro" id="IPR007842">
    <property type="entry name" value="HEPN_dom"/>
</dbReference>
<dbReference type="AlphaFoldDB" id="A0A413BH96"/>
<dbReference type="Proteomes" id="UP000286113">
    <property type="component" value="Unassembled WGS sequence"/>
</dbReference>
<evidence type="ECO:0000313" key="6">
    <source>
        <dbReference type="EMBL" id="MQO03792.1"/>
    </source>
</evidence>
<evidence type="ECO:0000256" key="1">
    <source>
        <dbReference type="ARBA" id="ARBA00038248"/>
    </source>
</evidence>
<evidence type="ECO:0000313" key="11">
    <source>
        <dbReference type="Proteomes" id="UP000283785"/>
    </source>
</evidence>
<comment type="caution">
    <text evidence="8">The sequence shown here is derived from an EMBL/GenBank/DDBJ whole genome shotgun (WGS) entry which is preliminary data.</text>
</comment>
<evidence type="ECO:0000313" key="13">
    <source>
        <dbReference type="Proteomes" id="UP000358159"/>
    </source>
</evidence>
<dbReference type="EMBL" id="VZCY01000015">
    <property type="protein sequence ID" value="MQN08685.1"/>
    <property type="molecule type" value="Genomic_DNA"/>
</dbReference>
<feature type="domain" description="HEPN" evidence="2">
    <location>
        <begin position="12"/>
        <end position="125"/>
    </location>
</feature>
<reference evidence="13 14" key="3">
    <citation type="submission" date="2019-09" db="EMBL/GenBank/DDBJ databases">
        <title>Distinct polysaccharide growth profiles of human intestinal Prevotella copri isolates.</title>
        <authorList>
            <person name="Fehlner-Peach H."/>
            <person name="Magnabosco C."/>
            <person name="Raghavan V."/>
            <person name="Scher J.U."/>
            <person name="Tett A."/>
            <person name="Cox L.M."/>
            <person name="Gottsegen C."/>
            <person name="Watters A."/>
            <person name="Wiltshire- Gordon J.D."/>
            <person name="Segata N."/>
            <person name="Bonneau R."/>
            <person name="Littman D.R."/>
        </authorList>
    </citation>
    <scope>NUCLEOTIDE SEQUENCE [LARGE SCALE GENOMIC DNA]</scope>
    <source>
        <strain evidence="7 13">BVe41219</strain>
        <strain evidence="14">iAK279</strain>
        <strain evidence="6">IAK279</strain>
        <strain evidence="15">iK21513</strain>
        <strain evidence="5">IK21513</strain>
    </source>
</reference>
<evidence type="ECO:0000313" key="9">
    <source>
        <dbReference type="EMBL" id="RGS47591.1"/>
    </source>
</evidence>
<sequence length="134" mass="15286">MGLTNDERSSLVELRLEKAKRFIAEAEQMLSMGLWDLAANRFYYSCFHAAQALLIHYGLSAHTHAGTLGVFGMNFVKTGKIDKELGAFFSRMEQLRMKADYNCEYDVSNSDVENMLQPAHDFLNSIIKLIKEKQ</sequence>
<comment type="similarity">
    <text evidence="1">Belongs to the UPF0332 family.</text>
</comment>
<dbReference type="EMBL" id="JAPDVD010000001">
    <property type="protein sequence ID" value="MCW4137404.1"/>
    <property type="molecule type" value="Genomic_DNA"/>
</dbReference>
<dbReference type="Proteomes" id="UP001208620">
    <property type="component" value="Unassembled WGS sequence"/>
</dbReference>
<dbReference type="EMBL" id="VZAZ01000022">
    <property type="protein sequence ID" value="MQO55113.1"/>
    <property type="molecule type" value="Genomic_DNA"/>
</dbReference>
<dbReference type="InterPro" id="IPR052226">
    <property type="entry name" value="UPF0332_toxin"/>
</dbReference>
<evidence type="ECO:0000313" key="14">
    <source>
        <dbReference type="Proteomes" id="UP000390763"/>
    </source>
</evidence>
<evidence type="ECO:0000313" key="12">
    <source>
        <dbReference type="Proteomes" id="UP000286113"/>
    </source>
</evidence>
<evidence type="ECO:0000313" key="3">
    <source>
        <dbReference type="EMBL" id="MCP9549377.1"/>
    </source>
</evidence>
<dbReference type="PANTHER" id="PTHR36565:SF1">
    <property type="entry name" value="UPF0332 PROTEIN TM_1000"/>
    <property type="match status" value="1"/>
</dbReference>
<dbReference type="EMBL" id="QSAG01000044">
    <property type="protein sequence ID" value="RGW40169.1"/>
    <property type="molecule type" value="Genomic_DNA"/>
</dbReference>
<evidence type="ECO:0000313" key="10">
    <source>
        <dbReference type="EMBL" id="RGW40169.1"/>
    </source>
</evidence>
<evidence type="ECO:0000313" key="4">
    <source>
        <dbReference type="EMBL" id="MCW4137404.1"/>
    </source>
</evidence>
<dbReference type="Proteomes" id="UP000283785">
    <property type="component" value="Unassembled WGS sequence"/>
</dbReference>
<dbReference type="Gene3D" id="1.20.120.330">
    <property type="entry name" value="Nucleotidyltransferases domain 2"/>
    <property type="match status" value="1"/>
</dbReference>
<protein>
    <submittedName>
        <fullName evidence="8">HEPN domain-containing protein</fullName>
    </submittedName>
</protein>
<dbReference type="EMBL" id="VUNF01000070">
    <property type="protein sequence ID" value="MST78880.1"/>
    <property type="molecule type" value="Genomic_DNA"/>
</dbReference>
<reference evidence="4" key="5">
    <citation type="submission" date="2022-11" db="EMBL/GenBank/DDBJ databases">
        <title>Genomic repertoires linked with pathogenic potency of arthritogenic Prevotella copri isolated from the gut of rheumatoid arthritis patients.</title>
        <authorList>
            <person name="Nii T."/>
            <person name="Maeda Y."/>
            <person name="Motooka D."/>
            <person name="Naito M."/>
            <person name="Matsumoto Y."/>
            <person name="Ogawa T."/>
            <person name="Oguro-Igashira E."/>
            <person name="Kishikawa T."/>
            <person name="Yamashita M."/>
            <person name="Koizumi S."/>
            <person name="Kurakawa T."/>
            <person name="Okumura R."/>
            <person name="Kayama H."/>
            <person name="Murakami M."/>
            <person name="Sakaguchi T."/>
            <person name="Das B."/>
            <person name="Nakamura S."/>
            <person name="Okada Y."/>
            <person name="Kumanogoh A."/>
            <person name="Takeda K."/>
        </authorList>
    </citation>
    <scope>NUCLEOTIDE SEQUENCE</scope>
    <source>
        <strain evidence="4">H105_2-2</strain>
    </source>
</reference>
<reference evidence="8 16" key="2">
    <citation type="submission" date="2019-08" db="EMBL/GenBank/DDBJ databases">
        <title>In-depth cultivation of the pig gut microbiome towards novel bacterial diversity and tailored functional studies.</title>
        <authorList>
            <person name="Wylensek D."/>
            <person name="Hitch T.C.A."/>
            <person name="Clavel T."/>
        </authorList>
    </citation>
    <scope>NUCLEOTIDE SEQUENCE [LARGE SCALE GENOMIC DNA]</scope>
    <source>
        <strain evidence="8 16">LKV-178-WT-2C</strain>
    </source>
</reference>
<evidence type="ECO:0000313" key="16">
    <source>
        <dbReference type="Proteomes" id="UP000450161"/>
    </source>
</evidence>
<organism evidence="8 16">
    <name type="scientific">Segatella copri</name>
    <dbReference type="NCBI Taxonomy" id="165179"/>
    <lineage>
        <taxon>Bacteria</taxon>
        <taxon>Pseudomonadati</taxon>
        <taxon>Bacteroidota</taxon>
        <taxon>Bacteroidia</taxon>
        <taxon>Bacteroidales</taxon>
        <taxon>Prevotellaceae</taxon>
        <taxon>Segatella</taxon>
    </lineage>
</organism>
<dbReference type="Proteomes" id="UP000406735">
    <property type="component" value="Unassembled WGS sequence"/>
</dbReference>
<dbReference type="Proteomes" id="UP001205506">
    <property type="component" value="Unassembled WGS sequence"/>
</dbReference>
<dbReference type="EMBL" id="VZBT01000054">
    <property type="protein sequence ID" value="MQO03792.1"/>
    <property type="molecule type" value="Genomic_DNA"/>
</dbReference>
<evidence type="ECO:0000313" key="15">
    <source>
        <dbReference type="Proteomes" id="UP000406735"/>
    </source>
</evidence>
<evidence type="ECO:0000313" key="7">
    <source>
        <dbReference type="EMBL" id="MQO55113.1"/>
    </source>
</evidence>
<reference evidence="11 12" key="1">
    <citation type="submission" date="2018-08" db="EMBL/GenBank/DDBJ databases">
        <title>A genome reference for cultivated species of the human gut microbiota.</title>
        <authorList>
            <person name="Zou Y."/>
            <person name="Xue W."/>
            <person name="Luo G."/>
        </authorList>
    </citation>
    <scope>NUCLEOTIDE SEQUENCE [LARGE SCALE GENOMIC DNA]</scope>
    <source>
        <strain evidence="10 11">AF12-50</strain>
        <strain evidence="9 12">AF22-1</strain>
    </source>
</reference>
<dbReference type="Proteomes" id="UP000450161">
    <property type="component" value="Unassembled WGS sequence"/>
</dbReference>
<evidence type="ECO:0000259" key="2">
    <source>
        <dbReference type="Pfam" id="PF05168"/>
    </source>
</evidence>
<evidence type="ECO:0000313" key="5">
    <source>
        <dbReference type="EMBL" id="MQN08685.1"/>
    </source>
</evidence>